<dbReference type="InterPro" id="IPR045608">
    <property type="entry name" value="Trypco2"/>
</dbReference>
<sequence>MRPSAREELTISEAIDSLRSQLLDASAWGEGEQLTFSLDSVEIDLQLTVSLAHKGEAKVGLWTVVTAGGDITHTQGRTHTVRLKLTPQDSRKKGRIQLSDED</sequence>
<protein>
    <recommendedName>
        <fullName evidence="1">Trypsin-co-occurring domain-containing protein</fullName>
    </recommendedName>
</protein>
<evidence type="ECO:0000313" key="3">
    <source>
        <dbReference type="Proteomes" id="UP000637628"/>
    </source>
</evidence>
<evidence type="ECO:0000313" key="2">
    <source>
        <dbReference type="EMBL" id="GIE01546.1"/>
    </source>
</evidence>
<evidence type="ECO:0000259" key="1">
    <source>
        <dbReference type="Pfam" id="PF19631"/>
    </source>
</evidence>
<dbReference type="RefSeq" id="WP_203727259.1">
    <property type="nucleotide sequence ID" value="NZ_BAAATX010000017.1"/>
</dbReference>
<proteinExistence type="predicted"/>
<dbReference type="EMBL" id="BOML01000022">
    <property type="protein sequence ID" value="GIE01546.1"/>
    <property type="molecule type" value="Genomic_DNA"/>
</dbReference>
<feature type="domain" description="Trypsin-co-occurring" evidence="1">
    <location>
        <begin position="10"/>
        <end position="87"/>
    </location>
</feature>
<name>A0ABQ3YVE3_9ACTN</name>
<reference evidence="2 3" key="1">
    <citation type="submission" date="2021-01" db="EMBL/GenBank/DDBJ databases">
        <title>Whole genome shotgun sequence of Actinoplanes durhamensis NBRC 14914.</title>
        <authorList>
            <person name="Komaki H."/>
            <person name="Tamura T."/>
        </authorList>
    </citation>
    <scope>NUCLEOTIDE SEQUENCE [LARGE SCALE GENOMIC DNA]</scope>
    <source>
        <strain evidence="2 3">NBRC 14914</strain>
    </source>
</reference>
<accession>A0ABQ3YVE3</accession>
<dbReference type="Pfam" id="PF19631">
    <property type="entry name" value="Trypco2"/>
    <property type="match status" value="1"/>
</dbReference>
<organism evidence="2 3">
    <name type="scientific">Paractinoplanes durhamensis</name>
    <dbReference type="NCBI Taxonomy" id="113563"/>
    <lineage>
        <taxon>Bacteria</taxon>
        <taxon>Bacillati</taxon>
        <taxon>Actinomycetota</taxon>
        <taxon>Actinomycetes</taxon>
        <taxon>Micromonosporales</taxon>
        <taxon>Micromonosporaceae</taxon>
        <taxon>Paractinoplanes</taxon>
    </lineage>
</organism>
<dbReference type="Proteomes" id="UP000637628">
    <property type="component" value="Unassembled WGS sequence"/>
</dbReference>
<gene>
    <name evidence="2" type="ORF">Adu01nite_28960</name>
</gene>
<comment type="caution">
    <text evidence="2">The sequence shown here is derived from an EMBL/GenBank/DDBJ whole genome shotgun (WGS) entry which is preliminary data.</text>
</comment>
<keyword evidence="3" id="KW-1185">Reference proteome</keyword>